<keyword evidence="3" id="KW-1185">Reference proteome</keyword>
<accession>A0ABQ4WVJ0</accession>
<gene>
    <name evidence="2" type="ORF">Tco_0651707</name>
</gene>
<name>A0ABQ4WVJ0_9ASTR</name>
<feature type="compositionally biased region" description="Acidic residues" evidence="1">
    <location>
        <begin position="61"/>
        <end position="86"/>
    </location>
</feature>
<evidence type="ECO:0000313" key="3">
    <source>
        <dbReference type="Proteomes" id="UP001151760"/>
    </source>
</evidence>
<organism evidence="2 3">
    <name type="scientific">Tanacetum coccineum</name>
    <dbReference type="NCBI Taxonomy" id="301880"/>
    <lineage>
        <taxon>Eukaryota</taxon>
        <taxon>Viridiplantae</taxon>
        <taxon>Streptophyta</taxon>
        <taxon>Embryophyta</taxon>
        <taxon>Tracheophyta</taxon>
        <taxon>Spermatophyta</taxon>
        <taxon>Magnoliopsida</taxon>
        <taxon>eudicotyledons</taxon>
        <taxon>Gunneridae</taxon>
        <taxon>Pentapetalae</taxon>
        <taxon>asterids</taxon>
        <taxon>campanulids</taxon>
        <taxon>Asterales</taxon>
        <taxon>Asteraceae</taxon>
        <taxon>Asteroideae</taxon>
        <taxon>Anthemideae</taxon>
        <taxon>Anthemidinae</taxon>
        <taxon>Tanacetum</taxon>
    </lineage>
</organism>
<proteinExistence type="predicted"/>
<reference evidence="2" key="2">
    <citation type="submission" date="2022-01" db="EMBL/GenBank/DDBJ databases">
        <authorList>
            <person name="Yamashiro T."/>
            <person name="Shiraishi A."/>
            <person name="Satake H."/>
            <person name="Nakayama K."/>
        </authorList>
    </citation>
    <scope>NUCLEOTIDE SEQUENCE</scope>
</reference>
<comment type="caution">
    <text evidence="2">The sequence shown here is derived from an EMBL/GenBank/DDBJ whole genome shotgun (WGS) entry which is preliminary data.</text>
</comment>
<protein>
    <submittedName>
        <fullName evidence="2">Uncharacterized protein</fullName>
    </submittedName>
</protein>
<feature type="region of interest" description="Disordered" evidence="1">
    <location>
        <begin position="61"/>
        <end position="95"/>
    </location>
</feature>
<reference evidence="2" key="1">
    <citation type="journal article" date="2022" name="Int. J. Mol. Sci.">
        <title>Draft Genome of Tanacetum Coccineum: Genomic Comparison of Closely Related Tanacetum-Family Plants.</title>
        <authorList>
            <person name="Yamashiro T."/>
            <person name="Shiraishi A."/>
            <person name="Nakayama K."/>
            <person name="Satake H."/>
        </authorList>
    </citation>
    <scope>NUCLEOTIDE SEQUENCE</scope>
</reference>
<dbReference type="Proteomes" id="UP001151760">
    <property type="component" value="Unassembled WGS sequence"/>
</dbReference>
<evidence type="ECO:0000313" key="2">
    <source>
        <dbReference type="EMBL" id="GJS56923.1"/>
    </source>
</evidence>
<evidence type="ECO:0000256" key="1">
    <source>
        <dbReference type="SAM" id="MobiDB-lite"/>
    </source>
</evidence>
<sequence length="95" mass="11266">MPLWAGVTDWYHELRVNGIKKWVRSFGKTLTIKLLHVAMNPSLPLGTYYQHNDVPVVPEPVLEDEDEDPEEDKFEEEEDPQEDEHDMEMTLRKMR</sequence>
<dbReference type="EMBL" id="BQNB010008970">
    <property type="protein sequence ID" value="GJS56923.1"/>
    <property type="molecule type" value="Genomic_DNA"/>
</dbReference>